<evidence type="ECO:0000256" key="3">
    <source>
        <dbReference type="ARBA" id="ARBA00012517"/>
    </source>
</evidence>
<organism evidence="16">
    <name type="scientific">candidate division WOR-3 bacterium</name>
    <dbReference type="NCBI Taxonomy" id="2052148"/>
    <lineage>
        <taxon>Bacteria</taxon>
        <taxon>Bacteria division WOR-3</taxon>
    </lineage>
</organism>
<dbReference type="InterPro" id="IPR044492">
    <property type="entry name" value="P_typ_ATPase_HD_dom"/>
</dbReference>
<dbReference type="InterPro" id="IPR036412">
    <property type="entry name" value="HAD-like_sf"/>
</dbReference>
<dbReference type="SUPFAM" id="SSF55008">
    <property type="entry name" value="HMA, heavy metal-associated domain"/>
    <property type="match status" value="1"/>
</dbReference>
<evidence type="ECO:0000256" key="2">
    <source>
        <dbReference type="ARBA" id="ARBA00006024"/>
    </source>
</evidence>
<feature type="transmembrane region" description="Helical" evidence="14">
    <location>
        <begin position="767"/>
        <end position="790"/>
    </location>
</feature>
<evidence type="ECO:0000256" key="8">
    <source>
        <dbReference type="ARBA" id="ARBA00022741"/>
    </source>
</evidence>
<keyword evidence="13 14" id="KW-0472">Membrane</keyword>
<dbReference type="NCBIfam" id="TIGR01525">
    <property type="entry name" value="ATPase-IB_hvy"/>
    <property type="match status" value="1"/>
</dbReference>
<dbReference type="Gene3D" id="3.40.50.1000">
    <property type="entry name" value="HAD superfamily/HAD-like"/>
    <property type="match status" value="1"/>
</dbReference>
<feature type="transmembrane region" description="Helical" evidence="14">
    <location>
        <begin position="191"/>
        <end position="212"/>
    </location>
</feature>
<dbReference type="GO" id="GO:0005524">
    <property type="term" value="F:ATP binding"/>
    <property type="evidence" value="ECO:0007669"/>
    <property type="project" value="UniProtKB-UniRule"/>
</dbReference>
<keyword evidence="12" id="KW-0406">Ion transport</keyword>
<keyword evidence="11 14" id="KW-1133">Transmembrane helix</keyword>
<keyword evidence="6 14" id="KW-0812">Transmembrane</keyword>
<comment type="subcellular location">
    <subcellularLocation>
        <location evidence="1">Cell membrane</location>
        <topology evidence="1">Multi-pass membrane protein</topology>
    </subcellularLocation>
</comment>
<dbReference type="Pfam" id="PF00702">
    <property type="entry name" value="Hydrolase"/>
    <property type="match status" value="1"/>
</dbReference>
<dbReference type="Gene3D" id="3.30.70.100">
    <property type="match status" value="1"/>
</dbReference>
<dbReference type="InterPro" id="IPR023214">
    <property type="entry name" value="HAD_sf"/>
</dbReference>
<keyword evidence="7 14" id="KW-0479">Metal-binding</keyword>
<dbReference type="InterPro" id="IPR027256">
    <property type="entry name" value="P-typ_ATPase_IB"/>
</dbReference>
<dbReference type="Gene3D" id="2.70.150.10">
    <property type="entry name" value="Calcium-transporting ATPase, cytoplasmic transduction domain A"/>
    <property type="match status" value="1"/>
</dbReference>
<evidence type="ECO:0000256" key="4">
    <source>
        <dbReference type="ARBA" id="ARBA00022448"/>
    </source>
</evidence>
<dbReference type="NCBIfam" id="TIGR01494">
    <property type="entry name" value="ATPase_P-type"/>
    <property type="match status" value="2"/>
</dbReference>
<evidence type="ECO:0000313" key="16">
    <source>
        <dbReference type="EMBL" id="HEA87857.1"/>
    </source>
</evidence>
<dbReference type="EMBL" id="DSLG01000008">
    <property type="protein sequence ID" value="HEA87857.1"/>
    <property type="molecule type" value="Genomic_DNA"/>
</dbReference>
<dbReference type="GO" id="GO:0016887">
    <property type="term" value="F:ATP hydrolysis activity"/>
    <property type="evidence" value="ECO:0007669"/>
    <property type="project" value="InterPro"/>
</dbReference>
<keyword evidence="8 14" id="KW-0547">Nucleotide-binding</keyword>
<evidence type="ECO:0000259" key="15">
    <source>
        <dbReference type="PROSITE" id="PS50846"/>
    </source>
</evidence>
<evidence type="ECO:0000256" key="7">
    <source>
        <dbReference type="ARBA" id="ARBA00022723"/>
    </source>
</evidence>
<dbReference type="GO" id="GO:0043682">
    <property type="term" value="F:P-type divalent copper transporter activity"/>
    <property type="evidence" value="ECO:0007669"/>
    <property type="project" value="TreeGrafter"/>
</dbReference>
<dbReference type="Pfam" id="PF00403">
    <property type="entry name" value="HMA"/>
    <property type="match status" value="1"/>
</dbReference>
<dbReference type="InterPro" id="IPR008250">
    <property type="entry name" value="ATPase_P-typ_transduc_dom_A_sf"/>
</dbReference>
<evidence type="ECO:0000256" key="14">
    <source>
        <dbReference type="RuleBase" id="RU362081"/>
    </source>
</evidence>
<evidence type="ECO:0000313" key="17">
    <source>
        <dbReference type="EMBL" id="HFJ53695.1"/>
    </source>
</evidence>
<dbReference type="PANTHER" id="PTHR43520">
    <property type="entry name" value="ATP7, ISOFORM B"/>
    <property type="match status" value="1"/>
</dbReference>
<feature type="transmembrane region" description="Helical" evidence="14">
    <location>
        <begin position="224"/>
        <end position="246"/>
    </location>
</feature>
<comment type="similarity">
    <text evidence="2 14">Belongs to the cation transport ATPase (P-type) (TC 3.A.3) family. Type IB subfamily.</text>
</comment>
<dbReference type="PROSITE" id="PS50846">
    <property type="entry name" value="HMA_2"/>
    <property type="match status" value="1"/>
</dbReference>
<feature type="domain" description="HMA" evidence="15">
    <location>
        <begin position="76"/>
        <end position="142"/>
    </location>
</feature>
<dbReference type="SFLD" id="SFLDS00003">
    <property type="entry name" value="Haloacid_Dehalogenase"/>
    <property type="match status" value="1"/>
</dbReference>
<dbReference type="InterPro" id="IPR023298">
    <property type="entry name" value="ATPase_P-typ_TM_dom_sf"/>
</dbReference>
<evidence type="ECO:0000256" key="12">
    <source>
        <dbReference type="ARBA" id="ARBA00023065"/>
    </source>
</evidence>
<gene>
    <name evidence="16" type="ORF">ENP94_07635</name>
    <name evidence="17" type="ORF">ENS16_03280</name>
</gene>
<feature type="transmembrane region" description="Helical" evidence="14">
    <location>
        <begin position="408"/>
        <end position="431"/>
    </location>
</feature>
<dbReference type="FunFam" id="3.30.70.100:FF:000005">
    <property type="entry name" value="Copper-exporting P-type ATPase A"/>
    <property type="match status" value="1"/>
</dbReference>
<dbReference type="InterPro" id="IPR001757">
    <property type="entry name" value="P_typ_ATPase"/>
</dbReference>
<feature type="transmembrane region" description="Helical" evidence="14">
    <location>
        <begin position="164"/>
        <end position="185"/>
    </location>
</feature>
<name>A0A7C1NG00_UNCW3</name>
<sequence length="814" mass="87016">MVMSPEPERHIDPVCGMTVQPESASGSWEYKGKIYYFCSTACLARFKENPERFLSAGAETLPMSEQAPKPELTRTTSTVIGISGMSCAGCAVTIEKALSRLPGVKIAQVNFATEEAVVEYDPEITPPEELKKAIVSAGYDVREKSADETTLLAAELKKAKTRMLVAWLLVVPAMVLMVLHLAHLLHLPMKLMTAIEFLLGAAVLFIPGWQVLKTAFGSLRNRSATMDVLIALGTIAALLSSLLVLAGVEVENLGRVAGMLMAIYLTGRYLEARAKGRAAGALRQLLSLGARTARILVDGGETEVPVNRLKPGDIMLIRPGEKIPTDGIIIEGTTEIDESMATGEPLPVVKNPGDEVIGATINTTGFIRVAVRRVGQDTFLAQVIRLVEEAQLKKIPVQALADRITARFVPAILLLALITGIIWFAFAPAFQPFLRRAHTLFPWVNPELSRLSLALFAAVAVLVIACPCALGLATPTALVVATGMAARRGIIFRSGAALQRLKDVRALCLDKTGTLTLGKPQVQEIIPLPGVEPAEVLKTAAALEQGSEHPLARAVLQRAEKQNLKPPAAENITALPGLGITGKVGGRPAWAGRLALLRKHGVDTTGLETLARSHEGKPGTMLFVALDSRPLGMLILADELKPEAPAMIAGLKALGIVPVMLTGDSRQTAEAIARQAGIEQVHAELLPQDKLELLGRLREKYRTIAMLGDGINDAPALRAADVGIALGTGTEIAIAASDVTLIRSDLTAVLAAVRLSRATFSKIKQNLFWALFYNLLAIPLAMLGLLHPVIAEIAMALSSINVVTNSLRLRRTPL</sequence>
<dbReference type="InterPro" id="IPR023299">
    <property type="entry name" value="ATPase_P-typ_cyto_dom_N"/>
</dbReference>
<dbReference type="SMART" id="SM00746">
    <property type="entry name" value="TRASH"/>
    <property type="match status" value="1"/>
</dbReference>
<dbReference type="SUPFAM" id="SSF81665">
    <property type="entry name" value="Calcium ATPase, transmembrane domain M"/>
    <property type="match status" value="1"/>
</dbReference>
<evidence type="ECO:0000256" key="1">
    <source>
        <dbReference type="ARBA" id="ARBA00004651"/>
    </source>
</evidence>
<dbReference type="EMBL" id="DSTU01000004">
    <property type="protein sequence ID" value="HFJ53695.1"/>
    <property type="molecule type" value="Genomic_DNA"/>
</dbReference>
<dbReference type="PROSITE" id="PS01229">
    <property type="entry name" value="COF_2"/>
    <property type="match status" value="1"/>
</dbReference>
<dbReference type="SFLD" id="SFLDG00002">
    <property type="entry name" value="C1.7:_P-type_atpase_like"/>
    <property type="match status" value="1"/>
</dbReference>
<evidence type="ECO:0000256" key="6">
    <source>
        <dbReference type="ARBA" id="ARBA00022692"/>
    </source>
</evidence>
<proteinExistence type="inferred from homology"/>
<dbReference type="InterPro" id="IPR012348">
    <property type="entry name" value="RNR-like"/>
</dbReference>
<dbReference type="Gene3D" id="3.40.1110.10">
    <property type="entry name" value="Calcium-transporting ATPase, cytoplasmic domain N"/>
    <property type="match status" value="1"/>
</dbReference>
<keyword evidence="10" id="KW-1278">Translocase</keyword>
<protein>
    <recommendedName>
        <fullName evidence="3">P-type Cu(+) transporter</fullName>
        <ecNumber evidence="3">7.2.2.8</ecNumber>
    </recommendedName>
</protein>
<dbReference type="SFLD" id="SFLDF00027">
    <property type="entry name" value="p-type_atpase"/>
    <property type="match status" value="1"/>
</dbReference>
<keyword evidence="9 14" id="KW-0067">ATP-binding</keyword>
<dbReference type="InterPro" id="IPR059000">
    <property type="entry name" value="ATPase_P-type_domA"/>
</dbReference>
<evidence type="ECO:0000256" key="13">
    <source>
        <dbReference type="ARBA" id="ARBA00023136"/>
    </source>
</evidence>
<keyword evidence="4" id="KW-0813">Transport</keyword>
<dbReference type="GO" id="GO:0140581">
    <property type="term" value="F:P-type monovalent copper transporter activity"/>
    <property type="evidence" value="ECO:0007669"/>
    <property type="project" value="UniProtKB-EC"/>
</dbReference>
<dbReference type="FunFam" id="2.70.150.10:FF:000020">
    <property type="entry name" value="Copper-exporting P-type ATPase A"/>
    <property type="match status" value="1"/>
</dbReference>
<evidence type="ECO:0000256" key="10">
    <source>
        <dbReference type="ARBA" id="ARBA00022967"/>
    </source>
</evidence>
<evidence type="ECO:0000256" key="5">
    <source>
        <dbReference type="ARBA" id="ARBA00022475"/>
    </source>
</evidence>
<dbReference type="EC" id="7.2.2.8" evidence="3"/>
<evidence type="ECO:0000256" key="11">
    <source>
        <dbReference type="ARBA" id="ARBA00022989"/>
    </source>
</evidence>
<dbReference type="SUPFAM" id="SSF56784">
    <property type="entry name" value="HAD-like"/>
    <property type="match status" value="1"/>
</dbReference>
<dbReference type="InterPro" id="IPR009078">
    <property type="entry name" value="Ferritin-like_SF"/>
</dbReference>
<dbReference type="GO" id="GO:0016491">
    <property type="term" value="F:oxidoreductase activity"/>
    <property type="evidence" value="ECO:0007669"/>
    <property type="project" value="InterPro"/>
</dbReference>
<evidence type="ECO:0000256" key="9">
    <source>
        <dbReference type="ARBA" id="ARBA00022840"/>
    </source>
</evidence>
<dbReference type="GO" id="GO:0005886">
    <property type="term" value="C:plasma membrane"/>
    <property type="evidence" value="ECO:0007669"/>
    <property type="project" value="UniProtKB-SubCell"/>
</dbReference>
<dbReference type="SUPFAM" id="SSF47240">
    <property type="entry name" value="Ferritin-like"/>
    <property type="match status" value="1"/>
</dbReference>
<dbReference type="PRINTS" id="PR00120">
    <property type="entry name" value="HATPASE"/>
</dbReference>
<dbReference type="PANTHER" id="PTHR43520:SF8">
    <property type="entry name" value="P-TYPE CU(+) TRANSPORTER"/>
    <property type="match status" value="1"/>
</dbReference>
<dbReference type="CDD" id="cd00371">
    <property type="entry name" value="HMA"/>
    <property type="match status" value="1"/>
</dbReference>
<dbReference type="Pfam" id="PF04945">
    <property type="entry name" value="YHS"/>
    <property type="match status" value="1"/>
</dbReference>
<dbReference type="PROSITE" id="PS00154">
    <property type="entry name" value="ATPASE_E1_E2"/>
    <property type="match status" value="1"/>
</dbReference>
<dbReference type="GO" id="GO:0055070">
    <property type="term" value="P:copper ion homeostasis"/>
    <property type="evidence" value="ECO:0007669"/>
    <property type="project" value="TreeGrafter"/>
</dbReference>
<dbReference type="InterPro" id="IPR007029">
    <property type="entry name" value="YHS_dom"/>
</dbReference>
<dbReference type="InterPro" id="IPR017969">
    <property type="entry name" value="Heavy-metal-associated_CS"/>
</dbReference>
<reference evidence="16" key="1">
    <citation type="journal article" date="2020" name="mSystems">
        <title>Genome- and Community-Level Interaction Insights into Carbon Utilization and Element Cycling Functions of Hydrothermarchaeota in Hydrothermal Sediment.</title>
        <authorList>
            <person name="Zhou Z."/>
            <person name="Liu Y."/>
            <person name="Xu W."/>
            <person name="Pan J."/>
            <person name="Luo Z.H."/>
            <person name="Li M."/>
        </authorList>
    </citation>
    <scope>NUCLEOTIDE SEQUENCE [LARGE SCALE GENOMIC DNA]</scope>
    <source>
        <strain evidence="16">SpSt-265</strain>
        <strain evidence="17">SpSt-465</strain>
    </source>
</reference>
<dbReference type="InterPro" id="IPR006121">
    <property type="entry name" value="HMA_dom"/>
</dbReference>
<comment type="caution">
    <text evidence="16">The sequence shown here is derived from an EMBL/GenBank/DDBJ whole genome shotgun (WGS) entry which is preliminary data.</text>
</comment>
<keyword evidence="5 14" id="KW-1003">Cell membrane</keyword>
<feature type="transmembrane region" description="Helical" evidence="14">
    <location>
        <begin position="252"/>
        <end position="270"/>
    </location>
</feature>
<dbReference type="InterPro" id="IPR036163">
    <property type="entry name" value="HMA_dom_sf"/>
</dbReference>
<dbReference type="AlphaFoldDB" id="A0A7C1NG00"/>
<dbReference type="Pfam" id="PF00122">
    <property type="entry name" value="E1-E2_ATPase"/>
    <property type="match status" value="1"/>
</dbReference>
<dbReference type="Gene3D" id="1.10.620.20">
    <property type="entry name" value="Ribonucleotide Reductase, subunit A"/>
    <property type="match status" value="1"/>
</dbReference>
<dbReference type="CDD" id="cd02094">
    <property type="entry name" value="P-type_ATPase_Cu-like"/>
    <property type="match status" value="1"/>
</dbReference>
<dbReference type="GO" id="GO:0005507">
    <property type="term" value="F:copper ion binding"/>
    <property type="evidence" value="ECO:0007669"/>
    <property type="project" value="TreeGrafter"/>
</dbReference>
<dbReference type="InterPro" id="IPR018303">
    <property type="entry name" value="ATPase_P-typ_P_site"/>
</dbReference>
<dbReference type="InterPro" id="IPR011017">
    <property type="entry name" value="TRASH_dom"/>
</dbReference>
<accession>A0A7C1NG00</accession>
<dbReference type="PRINTS" id="PR00119">
    <property type="entry name" value="CATATPASE"/>
</dbReference>
<dbReference type="PROSITE" id="PS01047">
    <property type="entry name" value="HMA_1"/>
    <property type="match status" value="1"/>
</dbReference>
<dbReference type="SUPFAM" id="SSF81653">
    <property type="entry name" value="Calcium ATPase, transduction domain A"/>
    <property type="match status" value="1"/>
</dbReference>
<feature type="transmembrane region" description="Helical" evidence="14">
    <location>
        <begin position="451"/>
        <end position="484"/>
    </location>
</feature>